<evidence type="ECO:0000256" key="1">
    <source>
        <dbReference type="ARBA" id="ARBA00022679"/>
    </source>
</evidence>
<dbReference type="InterPro" id="IPR000182">
    <property type="entry name" value="GNAT_dom"/>
</dbReference>
<keyword evidence="2" id="KW-0012">Acyltransferase</keyword>
<sequence>MQIRPARPQDQAAIAQIIARAFAADFAAICRDPGRVAKALAPGVQSDRFFVAERGGQIVGVAAVASCQGRAMAIVPASYRRHLGFLRGVLAAVVLREEFAGALSYPPTTGYIEFVAVADSARRQGVATALLQYILRRGGYADYLLDVTDVNTGAQACYRQLGFTVCGQVAARHPRQMGFSHKIYMRRPADTAAG</sequence>
<dbReference type="Pfam" id="PF00583">
    <property type="entry name" value="Acetyltransf_1"/>
    <property type="match status" value="1"/>
</dbReference>
<dbReference type="GO" id="GO:0016747">
    <property type="term" value="F:acyltransferase activity, transferring groups other than amino-acyl groups"/>
    <property type="evidence" value="ECO:0007669"/>
    <property type="project" value="InterPro"/>
</dbReference>
<comment type="caution">
    <text evidence="4">The sequence shown here is derived from an EMBL/GenBank/DDBJ whole genome shotgun (WGS) entry which is preliminary data.</text>
</comment>
<keyword evidence="5" id="KW-1185">Reference proteome</keyword>
<dbReference type="Proteomes" id="UP000597668">
    <property type="component" value="Unassembled WGS sequence"/>
</dbReference>
<reference evidence="4" key="1">
    <citation type="submission" date="2020-08" db="EMBL/GenBank/DDBJ databases">
        <authorList>
            <person name="Liu C."/>
            <person name="Sun Q."/>
        </authorList>
    </citation>
    <scope>NUCLEOTIDE SEQUENCE</scope>
    <source>
        <strain evidence="4">NSJ-65</strain>
    </source>
</reference>
<dbReference type="Gene3D" id="3.40.630.30">
    <property type="match status" value="1"/>
</dbReference>
<dbReference type="PROSITE" id="PS51186">
    <property type="entry name" value="GNAT"/>
    <property type="match status" value="1"/>
</dbReference>
<evidence type="ECO:0000256" key="2">
    <source>
        <dbReference type="ARBA" id="ARBA00023315"/>
    </source>
</evidence>
<dbReference type="AlphaFoldDB" id="A0A8J6IQS8"/>
<dbReference type="SUPFAM" id="SSF55729">
    <property type="entry name" value="Acyl-CoA N-acyltransferases (Nat)"/>
    <property type="match status" value="1"/>
</dbReference>
<evidence type="ECO:0000313" key="5">
    <source>
        <dbReference type="Proteomes" id="UP000597668"/>
    </source>
</evidence>
<dbReference type="CDD" id="cd04301">
    <property type="entry name" value="NAT_SF"/>
    <property type="match status" value="1"/>
</dbReference>
<name>A0A8J6IQS8_9FIRM</name>
<dbReference type="PANTHER" id="PTHR43877">
    <property type="entry name" value="AMINOALKYLPHOSPHONATE N-ACETYLTRANSFERASE-RELATED-RELATED"/>
    <property type="match status" value="1"/>
</dbReference>
<protein>
    <submittedName>
        <fullName evidence="4">GNAT family N-acetyltransferase</fullName>
    </submittedName>
</protein>
<dbReference type="InterPro" id="IPR016181">
    <property type="entry name" value="Acyl_CoA_acyltransferase"/>
</dbReference>
<dbReference type="EMBL" id="JACOGI010000002">
    <property type="protein sequence ID" value="MBC3516771.1"/>
    <property type="molecule type" value="Genomic_DNA"/>
</dbReference>
<dbReference type="InterPro" id="IPR050832">
    <property type="entry name" value="Bact_Acetyltransf"/>
</dbReference>
<organism evidence="4 5">
    <name type="scientific">Neobittarella massiliensis</name>
    <name type="common">ex Bilen et al. 2018</name>
    <dbReference type="NCBI Taxonomy" id="2041842"/>
    <lineage>
        <taxon>Bacteria</taxon>
        <taxon>Bacillati</taxon>
        <taxon>Bacillota</taxon>
        <taxon>Clostridia</taxon>
        <taxon>Eubacteriales</taxon>
        <taxon>Oscillospiraceae</taxon>
        <taxon>Neobittarella (ex Bilen et al. 2018)</taxon>
    </lineage>
</organism>
<keyword evidence="1" id="KW-0808">Transferase</keyword>
<evidence type="ECO:0000259" key="3">
    <source>
        <dbReference type="PROSITE" id="PS51186"/>
    </source>
</evidence>
<evidence type="ECO:0000313" key="4">
    <source>
        <dbReference type="EMBL" id="MBC3516771.1"/>
    </source>
</evidence>
<feature type="domain" description="N-acetyltransferase" evidence="3">
    <location>
        <begin position="1"/>
        <end position="190"/>
    </location>
</feature>
<accession>A0A8J6IQS8</accession>
<dbReference type="RefSeq" id="WP_186488350.1">
    <property type="nucleotide sequence ID" value="NZ_JACOGI010000002.1"/>
</dbReference>
<proteinExistence type="predicted"/>
<gene>
    <name evidence="4" type="ORF">H8K20_10235</name>
</gene>